<keyword evidence="4" id="KW-0479">Metal-binding</keyword>
<keyword evidence="5" id="KW-0862">Zinc</keyword>
<evidence type="ECO:0000256" key="6">
    <source>
        <dbReference type="ARBA" id="ARBA00023002"/>
    </source>
</evidence>
<feature type="domain" description="MsrB" evidence="8">
    <location>
        <begin position="23"/>
        <end position="144"/>
    </location>
</feature>
<evidence type="ECO:0000256" key="1">
    <source>
        <dbReference type="ARBA" id="ARBA00001947"/>
    </source>
</evidence>
<keyword evidence="6 9" id="KW-0560">Oxidoreductase</keyword>
<keyword evidence="10" id="KW-1185">Reference proteome</keyword>
<dbReference type="PANTHER" id="PTHR10173:SF52">
    <property type="entry name" value="METHIONINE-R-SULFOXIDE REDUCTASE B1"/>
    <property type="match status" value="1"/>
</dbReference>
<dbReference type="NCBIfam" id="TIGR00357">
    <property type="entry name" value="peptide-methionine (R)-S-oxide reductase MsrB"/>
    <property type="match status" value="1"/>
</dbReference>
<evidence type="ECO:0000256" key="3">
    <source>
        <dbReference type="ARBA" id="ARBA00012499"/>
    </source>
</evidence>
<evidence type="ECO:0000313" key="10">
    <source>
        <dbReference type="Proteomes" id="UP000694480"/>
    </source>
</evidence>
<evidence type="ECO:0000259" key="8">
    <source>
        <dbReference type="PROSITE" id="PS51790"/>
    </source>
</evidence>
<organism evidence="9 10">
    <name type="scientific">Planobacterium oryzisoli</name>
    <dbReference type="NCBI Taxonomy" id="2771435"/>
    <lineage>
        <taxon>Bacteria</taxon>
        <taxon>Pseudomonadati</taxon>
        <taxon>Bacteroidota</taxon>
        <taxon>Flavobacteriia</taxon>
        <taxon>Flavobacteriales</taxon>
        <taxon>Weeksellaceae</taxon>
        <taxon>Chryseobacterium group</taxon>
        <taxon>Chryseobacterium</taxon>
    </lineage>
</organism>
<dbReference type="GO" id="GO:0046872">
    <property type="term" value="F:metal ion binding"/>
    <property type="evidence" value="ECO:0007669"/>
    <property type="project" value="UniProtKB-KW"/>
</dbReference>
<dbReference type="InterPro" id="IPR002579">
    <property type="entry name" value="Met_Sox_Rdtase_MsrB_dom"/>
</dbReference>
<comment type="catalytic activity">
    <reaction evidence="7">
        <text>L-methionyl-[protein] + [thioredoxin]-disulfide + H2O = L-methionyl-(R)-S-oxide-[protein] + [thioredoxin]-dithiol</text>
        <dbReference type="Rhea" id="RHEA:24164"/>
        <dbReference type="Rhea" id="RHEA-COMP:10698"/>
        <dbReference type="Rhea" id="RHEA-COMP:10700"/>
        <dbReference type="Rhea" id="RHEA-COMP:12313"/>
        <dbReference type="Rhea" id="RHEA-COMP:12314"/>
        <dbReference type="ChEBI" id="CHEBI:15377"/>
        <dbReference type="ChEBI" id="CHEBI:16044"/>
        <dbReference type="ChEBI" id="CHEBI:29950"/>
        <dbReference type="ChEBI" id="CHEBI:45764"/>
        <dbReference type="ChEBI" id="CHEBI:50058"/>
        <dbReference type="EC" id="1.8.4.12"/>
    </reaction>
</comment>
<dbReference type="GO" id="GO:0033743">
    <property type="term" value="F:peptide-methionine (R)-S-oxide reductase activity"/>
    <property type="evidence" value="ECO:0007669"/>
    <property type="project" value="UniProtKB-EC"/>
</dbReference>
<dbReference type="GO" id="GO:0006979">
    <property type="term" value="P:response to oxidative stress"/>
    <property type="evidence" value="ECO:0007669"/>
    <property type="project" value="InterPro"/>
</dbReference>
<dbReference type="Pfam" id="PF01641">
    <property type="entry name" value="SelR"/>
    <property type="match status" value="1"/>
</dbReference>
<dbReference type="EC" id="1.8.4.12" evidence="3"/>
<dbReference type="InterPro" id="IPR011057">
    <property type="entry name" value="Mss4-like_sf"/>
</dbReference>
<name>A0A930YV13_9FLAO</name>
<dbReference type="AlphaFoldDB" id="A0A930YV13"/>
<dbReference type="InterPro" id="IPR028427">
    <property type="entry name" value="Met_Sox_Rdtase_MsrB"/>
</dbReference>
<comment type="cofactor">
    <cofactor evidence="1">
        <name>Zn(2+)</name>
        <dbReference type="ChEBI" id="CHEBI:29105"/>
    </cofactor>
</comment>
<accession>A0A930YV13</accession>
<evidence type="ECO:0000256" key="4">
    <source>
        <dbReference type="ARBA" id="ARBA00022723"/>
    </source>
</evidence>
<dbReference type="GO" id="GO:0005737">
    <property type="term" value="C:cytoplasm"/>
    <property type="evidence" value="ECO:0007669"/>
    <property type="project" value="TreeGrafter"/>
</dbReference>
<dbReference type="Gene3D" id="2.170.150.20">
    <property type="entry name" value="Peptide methionine sulfoxide reductase"/>
    <property type="match status" value="1"/>
</dbReference>
<protein>
    <recommendedName>
        <fullName evidence="3">peptide-methionine (R)-S-oxide reductase</fullName>
        <ecNumber evidence="3">1.8.4.12</ecNumber>
    </recommendedName>
</protein>
<dbReference type="SUPFAM" id="SSF51316">
    <property type="entry name" value="Mss4-like"/>
    <property type="match status" value="1"/>
</dbReference>
<comment type="similarity">
    <text evidence="2">Belongs to the MsrB Met sulfoxide reductase family.</text>
</comment>
<evidence type="ECO:0000313" key="9">
    <source>
        <dbReference type="EMBL" id="MBF5026875.1"/>
    </source>
</evidence>
<evidence type="ECO:0000256" key="5">
    <source>
        <dbReference type="ARBA" id="ARBA00022833"/>
    </source>
</evidence>
<reference evidence="9" key="1">
    <citation type="submission" date="2020-11" db="EMBL/GenBank/DDBJ databases">
        <title>Genome seq and assembly of Planobacterium sp.</title>
        <authorList>
            <person name="Chhetri G."/>
        </authorList>
    </citation>
    <scope>NUCLEOTIDE SEQUENCE</scope>
    <source>
        <strain evidence="9">GCR5</strain>
    </source>
</reference>
<dbReference type="Proteomes" id="UP000694480">
    <property type="component" value="Unassembled WGS sequence"/>
</dbReference>
<dbReference type="PANTHER" id="PTHR10173">
    <property type="entry name" value="METHIONINE SULFOXIDE REDUCTASE"/>
    <property type="match status" value="1"/>
</dbReference>
<comment type="caution">
    <text evidence="9">The sequence shown here is derived from an EMBL/GenBank/DDBJ whole genome shotgun (WGS) entry which is preliminary data.</text>
</comment>
<evidence type="ECO:0000256" key="7">
    <source>
        <dbReference type="ARBA" id="ARBA00048488"/>
    </source>
</evidence>
<dbReference type="RefSeq" id="WP_194738859.1">
    <property type="nucleotide sequence ID" value="NZ_JADKYY010000003.1"/>
</dbReference>
<dbReference type="GO" id="GO:0030091">
    <property type="term" value="P:protein repair"/>
    <property type="evidence" value="ECO:0007669"/>
    <property type="project" value="InterPro"/>
</dbReference>
<dbReference type="PROSITE" id="PS51790">
    <property type="entry name" value="MSRB"/>
    <property type="match status" value="1"/>
</dbReference>
<evidence type="ECO:0000256" key="2">
    <source>
        <dbReference type="ARBA" id="ARBA00007174"/>
    </source>
</evidence>
<sequence length="146" mass="16738">MEENTKSNPYYRKGDTAKVTLSDAEWQKVLNPELYYIAREKGTERPFTGKYNEFDQKGNYYCAACGHHLFRSDQKFASTCGWPSFYESIKGGVRYLRDSSHGMERIEVVCNKCDSHLGHVFNDGPPPTGVRYCMNSVSLNFEPDQP</sequence>
<proteinExistence type="inferred from homology"/>
<gene>
    <name evidence="9" type="primary">msrB</name>
    <name evidence="9" type="ORF">IC612_03565</name>
</gene>
<dbReference type="FunFam" id="2.170.150.20:FF:000001">
    <property type="entry name" value="Peptide methionine sulfoxide reductase MsrB"/>
    <property type="match status" value="1"/>
</dbReference>
<dbReference type="EMBL" id="JADKYY010000003">
    <property type="protein sequence ID" value="MBF5026875.1"/>
    <property type="molecule type" value="Genomic_DNA"/>
</dbReference>